<organism evidence="1 2">
    <name type="scientific">Pristionchus entomophagus</name>
    <dbReference type="NCBI Taxonomy" id="358040"/>
    <lineage>
        <taxon>Eukaryota</taxon>
        <taxon>Metazoa</taxon>
        <taxon>Ecdysozoa</taxon>
        <taxon>Nematoda</taxon>
        <taxon>Chromadorea</taxon>
        <taxon>Rhabditida</taxon>
        <taxon>Rhabditina</taxon>
        <taxon>Diplogasteromorpha</taxon>
        <taxon>Diplogasteroidea</taxon>
        <taxon>Neodiplogasteridae</taxon>
        <taxon>Pristionchus</taxon>
    </lineage>
</organism>
<reference evidence="1" key="1">
    <citation type="submission" date="2023-10" db="EMBL/GenBank/DDBJ databases">
        <title>Genome assembly of Pristionchus species.</title>
        <authorList>
            <person name="Yoshida K."/>
            <person name="Sommer R.J."/>
        </authorList>
    </citation>
    <scope>NUCLEOTIDE SEQUENCE</scope>
    <source>
        <strain evidence="1">RS0144</strain>
    </source>
</reference>
<accession>A0AAV5TX57</accession>
<evidence type="ECO:0000313" key="1">
    <source>
        <dbReference type="EMBL" id="GMS98628.1"/>
    </source>
</evidence>
<dbReference type="AlphaFoldDB" id="A0AAV5TX57"/>
<dbReference type="EMBL" id="BTSX01000005">
    <property type="protein sequence ID" value="GMS98628.1"/>
    <property type="molecule type" value="Genomic_DNA"/>
</dbReference>
<protein>
    <submittedName>
        <fullName evidence="1">Uncharacterized protein</fullName>
    </submittedName>
</protein>
<feature type="non-terminal residue" evidence="1">
    <location>
        <position position="165"/>
    </location>
</feature>
<name>A0AAV5TX57_9BILA</name>
<keyword evidence="2" id="KW-1185">Reference proteome</keyword>
<dbReference type="Proteomes" id="UP001432027">
    <property type="component" value="Unassembled WGS sequence"/>
</dbReference>
<gene>
    <name evidence="1" type="ORF">PENTCL1PPCAC_20803</name>
</gene>
<comment type="caution">
    <text evidence="1">The sequence shown here is derived from an EMBL/GenBank/DDBJ whole genome shotgun (WGS) entry which is preliminary data.</text>
</comment>
<proteinExistence type="predicted"/>
<evidence type="ECO:0000313" key="2">
    <source>
        <dbReference type="Proteomes" id="UP001432027"/>
    </source>
</evidence>
<sequence length="165" mass="18742">MPHPFFQHNTPFTLEHGVHRVEAEEAEAILKKKGVLLHPGLPICSAHDQLARKLSTQVEVEGNGHDLRPPPLNGDFSDTPSITRDVNPFFDERDPNDPSYYTRNAKEELSEQKAPDQVLKKAYFNFMRALGVKPHIGDVPWHQLSDRYQRGKAQALKYVAHEIAT</sequence>